<proteinExistence type="predicted"/>
<accession>A0AAE0IDD2</accession>
<dbReference type="Gene3D" id="3.40.50.150">
    <property type="entry name" value="Vaccinia Virus protein VP39"/>
    <property type="match status" value="1"/>
</dbReference>
<dbReference type="PANTHER" id="PTHR43712">
    <property type="entry name" value="PUTATIVE (AFU_ORTHOLOGUE AFUA_4G14580)-RELATED"/>
    <property type="match status" value="1"/>
</dbReference>
<dbReference type="PROSITE" id="PS51683">
    <property type="entry name" value="SAM_OMT_II"/>
    <property type="match status" value="1"/>
</dbReference>
<gene>
    <name evidence="6" type="ORF">B0H66DRAFT_211924</name>
</gene>
<dbReference type="AlphaFoldDB" id="A0AAE0IDD2"/>
<organism evidence="6 7">
    <name type="scientific">Apodospora peruviana</name>
    <dbReference type="NCBI Taxonomy" id="516989"/>
    <lineage>
        <taxon>Eukaryota</taxon>
        <taxon>Fungi</taxon>
        <taxon>Dikarya</taxon>
        <taxon>Ascomycota</taxon>
        <taxon>Pezizomycotina</taxon>
        <taxon>Sordariomycetes</taxon>
        <taxon>Sordariomycetidae</taxon>
        <taxon>Sordariales</taxon>
        <taxon>Lasiosphaeriaceae</taxon>
        <taxon>Apodospora</taxon>
    </lineage>
</organism>
<dbReference type="InterPro" id="IPR012967">
    <property type="entry name" value="COMT_dimerisation"/>
</dbReference>
<dbReference type="EMBL" id="JAUEDM010000003">
    <property type="protein sequence ID" value="KAK3322662.1"/>
    <property type="molecule type" value="Genomic_DNA"/>
</dbReference>
<dbReference type="PANTHER" id="PTHR43712:SF1">
    <property type="entry name" value="HYPOTHETICAL O-METHYLTRANSFERASE (EUROFUNG)-RELATED"/>
    <property type="match status" value="1"/>
</dbReference>
<reference evidence="6" key="2">
    <citation type="submission" date="2023-06" db="EMBL/GenBank/DDBJ databases">
        <authorList>
            <consortium name="Lawrence Berkeley National Laboratory"/>
            <person name="Haridas S."/>
            <person name="Hensen N."/>
            <person name="Bonometti L."/>
            <person name="Westerberg I."/>
            <person name="Brannstrom I.O."/>
            <person name="Guillou S."/>
            <person name="Cros-Aarteil S."/>
            <person name="Calhoun S."/>
            <person name="Kuo A."/>
            <person name="Mondo S."/>
            <person name="Pangilinan J."/>
            <person name="Riley R."/>
            <person name="Labutti K."/>
            <person name="Andreopoulos B."/>
            <person name="Lipzen A."/>
            <person name="Chen C."/>
            <person name="Yanf M."/>
            <person name="Daum C."/>
            <person name="Ng V."/>
            <person name="Clum A."/>
            <person name="Steindorff A."/>
            <person name="Ohm R."/>
            <person name="Martin F."/>
            <person name="Silar P."/>
            <person name="Natvig D."/>
            <person name="Lalanne C."/>
            <person name="Gautier V."/>
            <person name="Ament-Velasquez S.L."/>
            <person name="Kruys A."/>
            <person name="Hutchinson M.I."/>
            <person name="Powell A.J."/>
            <person name="Barry K."/>
            <person name="Miller A.N."/>
            <person name="Grigoriev I.V."/>
            <person name="Debuchy R."/>
            <person name="Gladieux P."/>
            <person name="Thoren M.H."/>
            <person name="Johannesson H."/>
        </authorList>
    </citation>
    <scope>NUCLEOTIDE SEQUENCE</scope>
    <source>
        <strain evidence="6">CBS 118394</strain>
    </source>
</reference>
<keyword evidence="3" id="KW-0949">S-adenosyl-L-methionine</keyword>
<feature type="domain" description="O-methyltransferase dimerisation" evidence="5">
    <location>
        <begin position="69"/>
        <end position="137"/>
    </location>
</feature>
<dbReference type="InterPro" id="IPR001077">
    <property type="entry name" value="COMT_C"/>
</dbReference>
<dbReference type="GO" id="GO:0008171">
    <property type="term" value="F:O-methyltransferase activity"/>
    <property type="evidence" value="ECO:0007669"/>
    <property type="project" value="InterPro"/>
</dbReference>
<dbReference type="InterPro" id="IPR029063">
    <property type="entry name" value="SAM-dependent_MTases_sf"/>
</dbReference>
<dbReference type="Pfam" id="PF08100">
    <property type="entry name" value="Dimerisation"/>
    <property type="match status" value="1"/>
</dbReference>
<keyword evidence="7" id="KW-1185">Reference proteome</keyword>
<dbReference type="Pfam" id="PF00891">
    <property type="entry name" value="Methyltransf_2"/>
    <property type="match status" value="2"/>
</dbReference>
<evidence type="ECO:0000259" key="4">
    <source>
        <dbReference type="Pfam" id="PF00891"/>
    </source>
</evidence>
<dbReference type="GO" id="GO:0032259">
    <property type="term" value="P:methylation"/>
    <property type="evidence" value="ECO:0007669"/>
    <property type="project" value="UniProtKB-KW"/>
</dbReference>
<dbReference type="SUPFAM" id="SSF53335">
    <property type="entry name" value="S-adenosyl-L-methionine-dependent methyltransferases"/>
    <property type="match status" value="1"/>
</dbReference>
<dbReference type="InterPro" id="IPR016461">
    <property type="entry name" value="COMT-like"/>
</dbReference>
<keyword evidence="1 6" id="KW-0489">Methyltransferase</keyword>
<dbReference type="SUPFAM" id="SSF46785">
    <property type="entry name" value="Winged helix' DNA-binding domain"/>
    <property type="match status" value="1"/>
</dbReference>
<evidence type="ECO:0000313" key="6">
    <source>
        <dbReference type="EMBL" id="KAK3322662.1"/>
    </source>
</evidence>
<dbReference type="Proteomes" id="UP001283341">
    <property type="component" value="Unassembled WGS sequence"/>
</dbReference>
<evidence type="ECO:0000256" key="2">
    <source>
        <dbReference type="ARBA" id="ARBA00022679"/>
    </source>
</evidence>
<comment type="caution">
    <text evidence="6">The sequence shown here is derived from an EMBL/GenBank/DDBJ whole genome shotgun (WGS) entry which is preliminary data.</text>
</comment>
<evidence type="ECO:0000256" key="1">
    <source>
        <dbReference type="ARBA" id="ARBA00022603"/>
    </source>
</evidence>
<name>A0AAE0IDD2_9PEZI</name>
<protein>
    <submittedName>
        <fullName evidence="6">S-adenosyl-L-methionine-dependent methyltransferase</fullName>
    </submittedName>
</protein>
<dbReference type="InterPro" id="IPR036390">
    <property type="entry name" value="WH_DNA-bd_sf"/>
</dbReference>
<evidence type="ECO:0000313" key="7">
    <source>
        <dbReference type="Proteomes" id="UP001283341"/>
    </source>
</evidence>
<evidence type="ECO:0000259" key="5">
    <source>
        <dbReference type="Pfam" id="PF08100"/>
    </source>
</evidence>
<reference evidence="6" key="1">
    <citation type="journal article" date="2023" name="Mol. Phylogenet. Evol.">
        <title>Genome-scale phylogeny and comparative genomics of the fungal order Sordariales.</title>
        <authorList>
            <person name="Hensen N."/>
            <person name="Bonometti L."/>
            <person name="Westerberg I."/>
            <person name="Brannstrom I.O."/>
            <person name="Guillou S."/>
            <person name="Cros-Aarteil S."/>
            <person name="Calhoun S."/>
            <person name="Haridas S."/>
            <person name="Kuo A."/>
            <person name="Mondo S."/>
            <person name="Pangilinan J."/>
            <person name="Riley R."/>
            <person name="LaButti K."/>
            <person name="Andreopoulos B."/>
            <person name="Lipzen A."/>
            <person name="Chen C."/>
            <person name="Yan M."/>
            <person name="Daum C."/>
            <person name="Ng V."/>
            <person name="Clum A."/>
            <person name="Steindorff A."/>
            <person name="Ohm R.A."/>
            <person name="Martin F."/>
            <person name="Silar P."/>
            <person name="Natvig D.O."/>
            <person name="Lalanne C."/>
            <person name="Gautier V."/>
            <person name="Ament-Velasquez S.L."/>
            <person name="Kruys A."/>
            <person name="Hutchinson M.I."/>
            <person name="Powell A.J."/>
            <person name="Barry K."/>
            <person name="Miller A.N."/>
            <person name="Grigoriev I.V."/>
            <person name="Debuchy R."/>
            <person name="Gladieux P."/>
            <person name="Hiltunen Thoren M."/>
            <person name="Johannesson H."/>
        </authorList>
    </citation>
    <scope>NUCLEOTIDE SEQUENCE</scope>
    <source>
        <strain evidence="6">CBS 118394</strain>
    </source>
</reference>
<feature type="domain" description="O-methyltransferase C-terminal" evidence="4">
    <location>
        <begin position="333"/>
        <end position="414"/>
    </location>
</feature>
<evidence type="ECO:0000256" key="3">
    <source>
        <dbReference type="ARBA" id="ARBA00022691"/>
    </source>
</evidence>
<keyword evidence="2" id="KW-0808">Transferase</keyword>
<sequence>MAALPAKQEIEALVSALNDVAKGYSDTPDLSGYVSRVQIIGKAKELVRAMITPDQTPNYHGLNMAELIAIRTFIKLKVLDAIPKTGSISLEDLSKATGAQDSLLERMGRVLVASGFLDQTRPDGGEYKHTKFSLAYLLDQPSPGHLFLAMYDEWFKHMHNYDDYLVARGQLEHAAEPDDPLRNPFTFYHKQDGTPVWGIMAQNPEKLLTFQKGMAGIDVAIPVVGHFDFGVLKNSPEENEQGVAELVDVGGGHGIVLKKILDTHPKLSPENLVLEDRPDVIGLARESGVLPAEVKLLEHDFTTEQPVKGKPDQHHQHMLKRSTANGTEIKTTGAKAYFMRMILHDYADHVGISILKQLAAAMSPASRVLICEMVLPSRVSELDFPAAVLDQAVMAMGGKERTEQGFRKMFEAAGIELVSVWRVPGVPGACVEGRLKRAE</sequence>
<dbReference type="Gene3D" id="1.10.10.10">
    <property type="entry name" value="Winged helix-like DNA-binding domain superfamily/Winged helix DNA-binding domain"/>
    <property type="match status" value="1"/>
</dbReference>
<dbReference type="GO" id="GO:0046983">
    <property type="term" value="F:protein dimerization activity"/>
    <property type="evidence" value="ECO:0007669"/>
    <property type="project" value="InterPro"/>
</dbReference>
<dbReference type="InterPro" id="IPR036388">
    <property type="entry name" value="WH-like_DNA-bd_sf"/>
</dbReference>
<feature type="domain" description="O-methyltransferase C-terminal" evidence="4">
    <location>
        <begin position="186"/>
        <end position="301"/>
    </location>
</feature>